<dbReference type="InParanoid" id="A7AQN7"/>
<sequence>MTGVREYLVYGVDDAYKHLWPIQYHLLHSDYLAAIDSLRQGANPLESQGGCASALTLCYQLFFKTLNKCLNTTIPLGILQDISADAAVTTPSCKLTSSPNRCNKSDSADSPVELHGMADYNLGSLPAQSADSDVPGHTSFTCYVEASMATKDMNTCQTIHQKLIRRLKGLFTVLRAMSERKDLLLHCKQELLSSVGQLHYPELYNSIMDYLFKYSKRFISRTVDVTNVWDAHMLWKAATSKDAKLKLIATFISEVATIFESLCGLFHVNIYNTGQKSTGAICSGHDRHLRLNSMNPCTVEILAHMSFVTERPLLFDAMVLQEFFLQEAFTFKWNELLSHLLSGGDRVKVYADSLMRRSLRHNVEYRIESCNAAI</sequence>
<protein>
    <submittedName>
        <fullName evidence="1">Uncharacterized protein</fullName>
    </submittedName>
</protein>
<organism evidence="1 2">
    <name type="scientific">Babesia bovis</name>
    <dbReference type="NCBI Taxonomy" id="5865"/>
    <lineage>
        <taxon>Eukaryota</taxon>
        <taxon>Sar</taxon>
        <taxon>Alveolata</taxon>
        <taxon>Apicomplexa</taxon>
        <taxon>Aconoidasida</taxon>
        <taxon>Piroplasmida</taxon>
        <taxon>Babesiidae</taxon>
        <taxon>Babesia</taxon>
    </lineage>
</organism>
<evidence type="ECO:0000313" key="1">
    <source>
        <dbReference type="EMBL" id="EDO06856.1"/>
    </source>
</evidence>
<dbReference type="VEuPathDB" id="PiroplasmaDB:BBOV_IV004950"/>
<name>A7AQN7_BABBO</name>
<dbReference type="Proteomes" id="UP000002173">
    <property type="component" value="Unassembled WGS sequence"/>
</dbReference>
<dbReference type="EMBL" id="AAXT01000002">
    <property type="protein sequence ID" value="EDO06856.1"/>
    <property type="molecule type" value="Genomic_DNA"/>
</dbReference>
<proteinExistence type="predicted"/>
<dbReference type="GeneID" id="5478658"/>
<reference evidence="2" key="2">
    <citation type="journal article" date="2020" name="Data Brief">
        <title>Transcriptome dataset of Babesia bovis life stages within vertebrate and invertebrate hosts.</title>
        <authorList>
            <person name="Ueti M.W."/>
            <person name="Johnson W.C."/>
            <person name="Kappmeyer L.S."/>
            <person name="Herndon D.R."/>
            <person name="Mousel M.R."/>
            <person name="Reif K.E."/>
            <person name="Taus N.S."/>
            <person name="Ifeonu O.O."/>
            <person name="Silva J.C."/>
            <person name="Suarez C.E."/>
            <person name="Brayton K.A."/>
        </authorList>
    </citation>
    <scope>NUCLEOTIDE SEQUENCE [LARGE SCALE GENOMIC DNA]</scope>
</reference>
<accession>A7AQN7</accession>
<dbReference type="OMA" id="YLLHMSF"/>
<dbReference type="FunCoup" id="A7AQN7">
    <property type="interactions" value="4"/>
</dbReference>
<evidence type="ECO:0000313" key="2">
    <source>
        <dbReference type="Proteomes" id="UP000002173"/>
    </source>
</evidence>
<gene>
    <name evidence="1" type="ORF">BBOV_IV004950</name>
</gene>
<reference evidence="2" key="3">
    <citation type="journal article" date="2021" name="Int. J. Parasitol.">
        <title>Comparative analysis of gene expression between Babesia bovis blood stages and kinetes allowed by improved genome annotation.</title>
        <authorList>
            <person name="Ueti M.W."/>
            <person name="Johnson W.C."/>
            <person name="Kappmeyer L.S."/>
            <person name="Herndon D.R."/>
            <person name="Mousel M.R."/>
            <person name="Reif K.E."/>
            <person name="Taus N.S."/>
            <person name="Ifeonu O.O."/>
            <person name="Silva J.C."/>
            <person name="Suarez C.E."/>
            <person name="Brayton K.A."/>
        </authorList>
    </citation>
    <scope>NUCLEOTIDE SEQUENCE [LARGE SCALE GENOMIC DNA]</scope>
</reference>
<dbReference type="KEGG" id="bbo:BBOV_IV004950"/>
<reference evidence="1 2" key="1">
    <citation type="journal article" date="2007" name="PLoS Pathog.">
        <title>Genome sequence of Babesia bovis and comparative analysis of apicomplexan hemoprotozoa.</title>
        <authorList>
            <person name="Brayton K.A."/>
            <person name="Lau A.O.T."/>
            <person name="Herndon D.R."/>
            <person name="Hannick L."/>
            <person name="Kappmeyer L.S."/>
            <person name="Berens S.J."/>
            <person name="Bidwell S.L."/>
            <person name="Brown W.C."/>
            <person name="Crabtree J."/>
            <person name="Fadrosh D."/>
            <person name="Feldblum T."/>
            <person name="Forberger H.A."/>
            <person name="Haas B.J."/>
            <person name="Howell J.M."/>
            <person name="Khouri H."/>
            <person name="Koo H."/>
            <person name="Mann D.J."/>
            <person name="Norimine J."/>
            <person name="Paulsen I.T."/>
            <person name="Radune D."/>
            <person name="Ren Q."/>
            <person name="Smith R.K. Jr."/>
            <person name="Suarez C.E."/>
            <person name="White O."/>
            <person name="Wortman J.R."/>
            <person name="Knowles D.P. Jr."/>
            <person name="McElwain T.F."/>
            <person name="Nene V.M."/>
        </authorList>
    </citation>
    <scope>NUCLEOTIDE SEQUENCE [LARGE SCALE GENOMIC DNA]</scope>
    <source>
        <strain evidence="1">T2Bo</strain>
    </source>
</reference>
<comment type="caution">
    <text evidence="1">The sequence shown here is derived from an EMBL/GenBank/DDBJ whole genome shotgun (WGS) entry which is preliminary data.</text>
</comment>
<dbReference type="AlphaFoldDB" id="A7AQN7"/>
<dbReference type="eggNOG" id="ENOG502QXAK">
    <property type="taxonomic scope" value="Eukaryota"/>
</dbReference>
<dbReference type="RefSeq" id="XP_001610424.1">
    <property type="nucleotide sequence ID" value="XM_001610374.1"/>
</dbReference>
<keyword evidence="2" id="KW-1185">Reference proteome</keyword>